<sequence length="870" mass="97981">MADFKVPPHSNEAEASVLGAILIDKDAVISVAEFLRPEHFYDERNGKIYKAILDLYEERSPVDIVTLTDKLKKNRDSSKVGGTAYLTELINSVPTSANAEKYGQIIKDSFLKRELISASSKIVEVSFDEGTSAGQALDKAESAIFSLSQRHLRQSFIPIKEALAESFDRLDELHKASGGLRGVPTGFKDLDNVLAGLQSSNLLILAARPGIGKTALSLNIARSVSVDYKIPVGVFSLEMSKEELTDRLLVRQSEIDAWKLKTGRLEEEDFTQFSEAMGVLADAPLFVDDTPGISILEMRTKARRLQVEKGLKLLIVDYLQLIRGRNLENRVQEVSEISMGLKNLARELKIPIVCVSQLSRAVEIRGGSRPRLADLRESGCLAGETLVMNADTGERIPIVKLFNGEKTLPMKVLALDKDLKVKPFKMIKVFSSGKKKLFELKTKSGREIRASANHPFLKIGGWIPLENLKAGDFIAFPRILKISNNKLNNLNRDELALLAHLLGDGCILPDQPFHYTSADGVNLGIVQKAAYRLFKINSRLVKQKNWFHLYLPSPFPLAPGRPHPITKWFKELGIELVHSWEKRIPEKVFNSTEEDIALFLKHLWSTDGNISWKCLKGRKPAGAIYYASSSELLARQVQHLLLRLGIQTTFSKREDKRGNYRKMFLVSVQGAPNQLKFLEKVGAVGGKGEIIPKLIIKLKEIDPNPNNDIIPKEVWELVIKPNKEKLGLSWREFAVKMEMSYCGSSLFRNGISRERMERIHSFLKDKEIFDFATSDIYWDKIVSIKELGMEEVYDATMEGVHNFVANDIVVHNSIEQDADVVMFLYREDEENPENVTLEIAKHRNGPTAAIKLRFVGSRISFYPMDTKREK</sequence>
<dbReference type="InterPro" id="IPR006142">
    <property type="entry name" value="INTEIN"/>
</dbReference>
<evidence type="ECO:0000256" key="14">
    <source>
        <dbReference type="ARBA" id="ARBA00023125"/>
    </source>
</evidence>
<dbReference type="SUPFAM" id="SSF48024">
    <property type="entry name" value="N-terminal domain of DnaB helicase"/>
    <property type="match status" value="1"/>
</dbReference>
<dbReference type="PROSITE" id="PS50818">
    <property type="entry name" value="INTEIN_C_TER"/>
    <property type="match status" value="1"/>
</dbReference>
<dbReference type="GO" id="GO:0004519">
    <property type="term" value="F:endonuclease activity"/>
    <property type="evidence" value="ECO:0007669"/>
    <property type="project" value="UniProtKB-KW"/>
</dbReference>
<comment type="catalytic activity">
    <reaction evidence="17 19">
        <text>ATP + H2O = ADP + phosphate + H(+)</text>
        <dbReference type="Rhea" id="RHEA:13065"/>
        <dbReference type="ChEBI" id="CHEBI:15377"/>
        <dbReference type="ChEBI" id="CHEBI:15378"/>
        <dbReference type="ChEBI" id="CHEBI:30616"/>
        <dbReference type="ChEBI" id="CHEBI:43474"/>
        <dbReference type="ChEBI" id="CHEBI:456216"/>
        <dbReference type="EC" id="5.6.2.3"/>
    </reaction>
</comment>
<dbReference type="InterPro" id="IPR027434">
    <property type="entry name" value="Homing_endonucl"/>
</dbReference>
<dbReference type="PROSITE" id="PS51199">
    <property type="entry name" value="SF4_HELICASE"/>
    <property type="match status" value="2"/>
</dbReference>
<dbReference type="SMART" id="SM00305">
    <property type="entry name" value="HintC"/>
    <property type="match status" value="1"/>
</dbReference>
<dbReference type="NCBIfam" id="NF005852">
    <property type="entry name" value="PRK07773.1"/>
    <property type="match status" value="1"/>
</dbReference>
<comment type="function">
    <text evidence="16 19">The intein is an endonuclease.</text>
</comment>
<keyword evidence="11 19" id="KW-0067">ATP-binding</keyword>
<evidence type="ECO:0000256" key="1">
    <source>
        <dbReference type="ARBA" id="ARBA00008428"/>
    </source>
</evidence>
<dbReference type="GO" id="GO:0016539">
    <property type="term" value="P:intein-mediated protein splicing"/>
    <property type="evidence" value="ECO:0007669"/>
    <property type="project" value="InterPro"/>
</dbReference>
<dbReference type="InterPro" id="IPR003593">
    <property type="entry name" value="AAA+_ATPase"/>
</dbReference>
<dbReference type="EC" id="5.6.2.3" evidence="18 19"/>
<keyword evidence="14 19" id="KW-0238">DNA-binding</keyword>
<dbReference type="Pfam" id="PF14528">
    <property type="entry name" value="LAGLIDADG_3"/>
    <property type="match status" value="1"/>
</dbReference>
<dbReference type="Gene3D" id="2.170.16.10">
    <property type="entry name" value="Hedgehog/Intein (Hint) domain"/>
    <property type="match status" value="2"/>
</dbReference>
<proteinExistence type="inferred from homology"/>
<dbReference type="GO" id="GO:0005524">
    <property type="term" value="F:ATP binding"/>
    <property type="evidence" value="ECO:0007669"/>
    <property type="project" value="UniProtKB-UniRule"/>
</dbReference>
<dbReference type="AlphaFoldDB" id="A0A2H0KIQ8"/>
<keyword evidence="9 19" id="KW-0347">Helicase</keyword>
<keyword evidence="15" id="KW-0413">Isomerase</keyword>
<evidence type="ECO:0000313" key="23">
    <source>
        <dbReference type="Proteomes" id="UP000231371"/>
    </source>
</evidence>
<dbReference type="Gene3D" id="3.10.28.10">
    <property type="entry name" value="Homing endonucleases"/>
    <property type="match status" value="1"/>
</dbReference>
<dbReference type="InterPro" id="IPR003587">
    <property type="entry name" value="Hint_dom_N"/>
</dbReference>
<evidence type="ECO:0000256" key="15">
    <source>
        <dbReference type="ARBA" id="ARBA00023235"/>
    </source>
</evidence>
<dbReference type="GO" id="GO:0043139">
    <property type="term" value="F:5'-3' DNA helicase activity"/>
    <property type="evidence" value="ECO:0007669"/>
    <property type="project" value="UniProtKB-EC"/>
</dbReference>
<evidence type="ECO:0000256" key="12">
    <source>
        <dbReference type="ARBA" id="ARBA00022886"/>
    </source>
</evidence>
<dbReference type="GO" id="GO:0006314">
    <property type="term" value="P:intron homing"/>
    <property type="evidence" value="ECO:0007669"/>
    <property type="project" value="UniProtKB-KW"/>
</dbReference>
<keyword evidence="4" id="KW-0540">Nuclease</keyword>
<evidence type="ECO:0000256" key="7">
    <source>
        <dbReference type="ARBA" id="ARBA00022759"/>
    </source>
</evidence>
<dbReference type="SMART" id="SM00382">
    <property type="entry name" value="AAA"/>
    <property type="match status" value="1"/>
</dbReference>
<accession>A0A2H0KIQ8</accession>
<dbReference type="InterPro" id="IPR007693">
    <property type="entry name" value="DNA_helicase_DnaB-like_N"/>
</dbReference>
<dbReference type="Pfam" id="PF14890">
    <property type="entry name" value="Intein_splicing"/>
    <property type="match status" value="1"/>
</dbReference>
<dbReference type="InterPro" id="IPR007692">
    <property type="entry name" value="DNA_helicase_DnaB"/>
</dbReference>
<evidence type="ECO:0000256" key="8">
    <source>
        <dbReference type="ARBA" id="ARBA00022801"/>
    </source>
</evidence>
<dbReference type="FunFam" id="1.10.860.10:FF:000001">
    <property type="entry name" value="Replicative DNA helicase"/>
    <property type="match status" value="1"/>
</dbReference>
<dbReference type="InterPro" id="IPR036844">
    <property type="entry name" value="Hint_dom_sf"/>
</dbReference>
<keyword evidence="3 19" id="KW-0235">DNA replication</keyword>
<dbReference type="PRINTS" id="PR00379">
    <property type="entry name" value="INTEIN"/>
</dbReference>
<dbReference type="Proteomes" id="UP000231371">
    <property type="component" value="Unassembled WGS sequence"/>
</dbReference>
<dbReference type="InterPro" id="IPR004042">
    <property type="entry name" value="Intein_endonuc_central"/>
</dbReference>
<comment type="similarity">
    <text evidence="1 19">Belongs to the helicase family. DnaB subfamily.</text>
</comment>
<dbReference type="GO" id="GO:0003677">
    <property type="term" value="F:DNA binding"/>
    <property type="evidence" value="ECO:0007669"/>
    <property type="project" value="UniProtKB-UniRule"/>
</dbReference>
<dbReference type="GO" id="GO:0005829">
    <property type="term" value="C:cytosol"/>
    <property type="evidence" value="ECO:0007669"/>
    <property type="project" value="TreeGrafter"/>
</dbReference>
<evidence type="ECO:0000256" key="9">
    <source>
        <dbReference type="ARBA" id="ARBA00022806"/>
    </source>
</evidence>
<evidence type="ECO:0000256" key="6">
    <source>
        <dbReference type="ARBA" id="ARBA00022741"/>
    </source>
</evidence>
<organism evidence="22 23">
    <name type="scientific">Candidatus Shapirobacteria bacterium CG11_big_fil_rev_8_21_14_0_20_40_12</name>
    <dbReference type="NCBI Taxonomy" id="1974889"/>
    <lineage>
        <taxon>Bacteria</taxon>
        <taxon>Candidatus Shapironibacteriota</taxon>
    </lineage>
</organism>
<comment type="function">
    <text evidence="19">The main replicative DNA helicase, it participates in initiation and elongation during chromosome replication. Travels ahead of the DNA replisome, separating dsDNA into templates for DNA synthesis. A processive ATP-dependent 5'-3' DNA helicase it has DNA-dependent ATPase activity.</text>
</comment>
<dbReference type="InterPro" id="IPR016136">
    <property type="entry name" value="DNA_helicase_N/primase_C"/>
</dbReference>
<keyword evidence="12" id="KW-0404">Intron homing</keyword>
<dbReference type="PANTHER" id="PTHR30153:SF2">
    <property type="entry name" value="REPLICATIVE DNA HELICASE"/>
    <property type="match status" value="1"/>
</dbReference>
<keyword evidence="6 19" id="KW-0547">Nucleotide-binding</keyword>
<dbReference type="GO" id="GO:1990077">
    <property type="term" value="C:primosome complex"/>
    <property type="evidence" value="ECO:0007669"/>
    <property type="project" value="UniProtKB-UniRule"/>
</dbReference>
<evidence type="ECO:0000256" key="4">
    <source>
        <dbReference type="ARBA" id="ARBA00022722"/>
    </source>
</evidence>
<feature type="domain" description="SF4 helicase" evidence="21">
    <location>
        <begin position="176"/>
        <end position="379"/>
    </location>
</feature>
<gene>
    <name evidence="22" type="ORF">COV89_01360</name>
</gene>
<dbReference type="PROSITE" id="PS50817">
    <property type="entry name" value="INTEIN_N_TER"/>
    <property type="match status" value="1"/>
</dbReference>
<evidence type="ECO:0000256" key="19">
    <source>
        <dbReference type="RuleBase" id="RU362085"/>
    </source>
</evidence>
<dbReference type="CDD" id="cd00984">
    <property type="entry name" value="DnaB_C"/>
    <property type="match status" value="1"/>
</dbReference>
<dbReference type="NCBIfam" id="TIGR01445">
    <property type="entry name" value="intein_Nterm"/>
    <property type="match status" value="1"/>
</dbReference>
<evidence type="ECO:0000256" key="17">
    <source>
        <dbReference type="ARBA" id="ARBA00048954"/>
    </source>
</evidence>
<evidence type="ECO:0000256" key="2">
    <source>
        <dbReference type="ARBA" id="ARBA00022515"/>
    </source>
</evidence>
<feature type="domain" description="SF4 helicase" evidence="21">
    <location>
        <begin position="813"/>
        <end position="868"/>
    </location>
</feature>
<dbReference type="PANTHER" id="PTHR30153">
    <property type="entry name" value="REPLICATIVE DNA HELICASE DNAB"/>
    <property type="match status" value="1"/>
</dbReference>
<evidence type="ECO:0000259" key="21">
    <source>
        <dbReference type="PROSITE" id="PS51199"/>
    </source>
</evidence>
<dbReference type="EMBL" id="PCVI01000023">
    <property type="protein sequence ID" value="PIQ70264.1"/>
    <property type="molecule type" value="Genomic_DNA"/>
</dbReference>
<evidence type="ECO:0000256" key="16">
    <source>
        <dbReference type="ARBA" id="ARBA00044940"/>
    </source>
</evidence>
<name>A0A2H0KIQ8_9BACT</name>
<dbReference type="InterPro" id="IPR030934">
    <property type="entry name" value="Intein_C"/>
</dbReference>
<dbReference type="GO" id="GO:0006269">
    <property type="term" value="P:DNA replication, synthesis of primer"/>
    <property type="evidence" value="ECO:0007669"/>
    <property type="project" value="UniProtKB-UniRule"/>
</dbReference>
<feature type="domain" description="DOD-type homing endonuclease" evidence="20">
    <location>
        <begin position="497"/>
        <end position="646"/>
    </location>
</feature>
<keyword evidence="2 19" id="KW-0639">Primosome</keyword>
<dbReference type="InterPro" id="IPR003586">
    <property type="entry name" value="Hint_dom_C"/>
</dbReference>
<comment type="caution">
    <text evidence="22">The sequence shown here is derived from an EMBL/GenBank/DDBJ whole genome shotgun (WGS) entry which is preliminary data.</text>
</comment>
<evidence type="ECO:0000256" key="5">
    <source>
        <dbReference type="ARBA" id="ARBA00022737"/>
    </source>
</evidence>
<dbReference type="CDD" id="cd00081">
    <property type="entry name" value="Hint"/>
    <property type="match status" value="2"/>
</dbReference>
<dbReference type="Gene3D" id="3.40.50.300">
    <property type="entry name" value="P-loop containing nucleotide triphosphate hydrolases"/>
    <property type="match status" value="1"/>
</dbReference>
<dbReference type="InterPro" id="IPR006141">
    <property type="entry name" value="Intein_N"/>
</dbReference>
<dbReference type="NCBIfam" id="TIGR01443">
    <property type="entry name" value="intein_Cterm"/>
    <property type="match status" value="1"/>
</dbReference>
<keyword evidence="7" id="KW-0255">Endonuclease</keyword>
<keyword evidence="13" id="KW-0651">Protein splicing</keyword>
<dbReference type="Pfam" id="PF03796">
    <property type="entry name" value="DnaB_C"/>
    <property type="match status" value="1"/>
</dbReference>
<dbReference type="GO" id="GO:0016887">
    <property type="term" value="F:ATP hydrolysis activity"/>
    <property type="evidence" value="ECO:0007669"/>
    <property type="project" value="RHEA"/>
</dbReference>
<evidence type="ECO:0000256" key="13">
    <source>
        <dbReference type="ARBA" id="ARBA00023000"/>
    </source>
</evidence>
<dbReference type="Pfam" id="PF00772">
    <property type="entry name" value="DnaB"/>
    <property type="match status" value="1"/>
</dbReference>
<evidence type="ECO:0000256" key="11">
    <source>
        <dbReference type="ARBA" id="ARBA00022840"/>
    </source>
</evidence>
<keyword evidence="5" id="KW-0677">Repeat</keyword>
<dbReference type="PROSITE" id="PS50819">
    <property type="entry name" value="INTEIN_ENDONUCLEASE"/>
    <property type="match status" value="1"/>
</dbReference>
<dbReference type="SUPFAM" id="SSF52540">
    <property type="entry name" value="P-loop containing nucleoside triphosphate hydrolases"/>
    <property type="match status" value="1"/>
</dbReference>
<reference evidence="22 23" key="1">
    <citation type="submission" date="2017-09" db="EMBL/GenBank/DDBJ databases">
        <title>Depth-based differentiation of microbial function through sediment-hosted aquifers and enrichment of novel symbionts in the deep terrestrial subsurface.</title>
        <authorList>
            <person name="Probst A.J."/>
            <person name="Ladd B."/>
            <person name="Jarett J.K."/>
            <person name="Geller-Mcgrath D.E."/>
            <person name="Sieber C.M."/>
            <person name="Emerson J.B."/>
            <person name="Anantharaman K."/>
            <person name="Thomas B.C."/>
            <person name="Malmstrom R."/>
            <person name="Stieglmeier M."/>
            <person name="Klingl A."/>
            <person name="Woyke T."/>
            <person name="Ryan C.M."/>
            <person name="Banfield J.F."/>
        </authorList>
    </citation>
    <scope>NUCLEOTIDE SEQUENCE [LARGE SCALE GENOMIC DNA]</scope>
    <source>
        <strain evidence="22">CG11_big_fil_rev_8_21_14_0_20_40_12</strain>
    </source>
</reference>
<evidence type="ECO:0000256" key="3">
    <source>
        <dbReference type="ARBA" id="ARBA00022705"/>
    </source>
</evidence>
<dbReference type="Gene3D" id="1.10.860.10">
    <property type="entry name" value="DNAb Helicase, Chain A"/>
    <property type="match status" value="1"/>
</dbReference>
<dbReference type="SMART" id="SM00306">
    <property type="entry name" value="HintN"/>
    <property type="match status" value="1"/>
</dbReference>
<evidence type="ECO:0000259" key="20">
    <source>
        <dbReference type="PROSITE" id="PS50819"/>
    </source>
</evidence>
<protein>
    <recommendedName>
        <fullName evidence="18 19">Replicative DNA helicase</fullName>
        <ecNumber evidence="18 19">5.6.2.3</ecNumber>
    </recommendedName>
</protein>
<evidence type="ECO:0000256" key="18">
    <source>
        <dbReference type="NCBIfam" id="TIGR00665"/>
    </source>
</evidence>
<dbReference type="SUPFAM" id="SSF51294">
    <property type="entry name" value="Hedgehog/intein (Hint) domain"/>
    <property type="match status" value="1"/>
</dbReference>
<evidence type="ECO:0000256" key="10">
    <source>
        <dbReference type="ARBA" id="ARBA00022813"/>
    </source>
</evidence>
<evidence type="ECO:0000313" key="22">
    <source>
        <dbReference type="EMBL" id="PIQ70264.1"/>
    </source>
</evidence>
<dbReference type="InterPro" id="IPR027417">
    <property type="entry name" value="P-loop_NTPase"/>
</dbReference>
<dbReference type="InterPro" id="IPR036185">
    <property type="entry name" value="DNA_heli_DnaB-like_N_sf"/>
</dbReference>
<keyword evidence="10" id="KW-0068">Autocatalytic cleavage</keyword>
<dbReference type="SUPFAM" id="SSF55608">
    <property type="entry name" value="Homing endonucleases"/>
    <property type="match status" value="1"/>
</dbReference>
<dbReference type="InterPro" id="IPR007694">
    <property type="entry name" value="DNA_helicase_DnaB-like_C"/>
</dbReference>
<dbReference type="NCBIfam" id="TIGR00665">
    <property type="entry name" value="DnaB"/>
    <property type="match status" value="1"/>
</dbReference>
<keyword evidence="8 19" id="KW-0378">Hydrolase</keyword>
<dbReference type="InterPro" id="IPR004860">
    <property type="entry name" value="LAGLIDADG_dom"/>
</dbReference>